<dbReference type="InterPro" id="IPR006357">
    <property type="entry name" value="HAD-SF_hydro_IIA"/>
</dbReference>
<gene>
    <name evidence="9" type="ORF">FD35_GL000526</name>
</gene>
<dbReference type="InterPro" id="IPR023214">
    <property type="entry name" value="HAD_sf"/>
</dbReference>
<feature type="binding site" evidence="7">
    <location>
        <position position="188"/>
    </location>
    <ligand>
        <name>substrate</name>
    </ligand>
</feature>
<dbReference type="GO" id="GO:0005737">
    <property type="term" value="C:cytoplasm"/>
    <property type="evidence" value="ECO:0007669"/>
    <property type="project" value="TreeGrafter"/>
</dbReference>
<dbReference type="Gene3D" id="3.40.50.1000">
    <property type="entry name" value="HAD superfamily/HAD-like"/>
    <property type="match status" value="2"/>
</dbReference>
<dbReference type="NCBIfam" id="TIGR01460">
    <property type="entry name" value="HAD-SF-IIA"/>
    <property type="match status" value="1"/>
</dbReference>
<sequence>MMKRYSGYFIDLDGTIYQGTKEIKTAQTFMQRLIDSEIPYLFVTNNSTRSPEDVAENLRAHHHIATTAAHVYTTALATADYLRRLAADKPLTAYVIGERGLQDALRNVGFALVADASFAPTFTVVGLDREVTYEKFVQAVLAIQHGSQFVGTNLDTNIPNQRGMLPGAGAVVDFVRYATGKKPITIGKPAKIIMNEALNRIQLPREDVLMIGDNLHTDIMAAKNANMDSLLTLTGLTKQAPAGDADIVPTYVVSDLTKWRLHG</sequence>
<dbReference type="AlphaFoldDB" id="A0A0R1RAC7"/>
<evidence type="ECO:0000256" key="3">
    <source>
        <dbReference type="ARBA" id="ARBA00022801"/>
    </source>
</evidence>
<dbReference type="SFLD" id="SFLDG01139">
    <property type="entry name" value="C2.A:_Pyridoxal_Phosphate_Phos"/>
    <property type="match status" value="1"/>
</dbReference>
<organism evidence="9 10">
    <name type="scientific">Furfurilactobacillus rossiae DSM 15814</name>
    <dbReference type="NCBI Taxonomy" id="1114972"/>
    <lineage>
        <taxon>Bacteria</taxon>
        <taxon>Bacillati</taxon>
        <taxon>Bacillota</taxon>
        <taxon>Bacilli</taxon>
        <taxon>Lactobacillales</taxon>
        <taxon>Lactobacillaceae</taxon>
        <taxon>Furfurilactobacillus</taxon>
    </lineage>
</organism>
<dbReference type="SUPFAM" id="SSF56784">
    <property type="entry name" value="HAD-like"/>
    <property type="match status" value="1"/>
</dbReference>
<feature type="active site" description="Proton donor" evidence="6">
    <location>
        <position position="13"/>
    </location>
</feature>
<keyword evidence="3 9" id="KW-0378">Hydrolase</keyword>
<feature type="active site" description="Nucleophile" evidence="6">
    <location>
        <position position="11"/>
    </location>
</feature>
<dbReference type="eggNOG" id="COG0647">
    <property type="taxonomic scope" value="Bacteria"/>
</dbReference>
<evidence type="ECO:0000256" key="1">
    <source>
        <dbReference type="ARBA" id="ARBA00006696"/>
    </source>
</evidence>
<keyword evidence="10" id="KW-1185">Reference proteome</keyword>
<keyword evidence="2 5" id="KW-0479">Metal-binding</keyword>
<evidence type="ECO:0000313" key="10">
    <source>
        <dbReference type="Proteomes" id="UP000051999"/>
    </source>
</evidence>
<dbReference type="Proteomes" id="UP000051999">
    <property type="component" value="Unassembled WGS sequence"/>
</dbReference>
<feature type="binding site" evidence="8">
    <location>
        <position position="213"/>
    </location>
    <ligand>
        <name>Mg(2+)</name>
        <dbReference type="ChEBI" id="CHEBI:18420"/>
    </ligand>
</feature>
<dbReference type="CDD" id="cd07530">
    <property type="entry name" value="HAD_Pase_UmpH-like"/>
    <property type="match status" value="1"/>
</dbReference>
<comment type="cofactor">
    <cofactor evidence="8">
        <name>Mg(2+)</name>
        <dbReference type="ChEBI" id="CHEBI:18420"/>
    </cofactor>
    <text evidence="8">Divalent metal ions. Mg(2+) is the most effective.</text>
</comment>
<dbReference type="EMBL" id="AZFF01000010">
    <property type="protein sequence ID" value="KRL54125.1"/>
    <property type="molecule type" value="Genomic_DNA"/>
</dbReference>
<evidence type="ECO:0000256" key="8">
    <source>
        <dbReference type="PIRSR" id="PIRSR000915-3"/>
    </source>
</evidence>
<evidence type="ECO:0000256" key="5">
    <source>
        <dbReference type="PIRNR" id="PIRNR000915"/>
    </source>
</evidence>
<feature type="binding site" evidence="8">
    <location>
        <position position="11"/>
    </location>
    <ligand>
        <name>Mg(2+)</name>
        <dbReference type="ChEBI" id="CHEBI:18420"/>
    </ligand>
</feature>
<keyword evidence="4 5" id="KW-0460">Magnesium</keyword>
<dbReference type="Pfam" id="PF13344">
    <property type="entry name" value="Hydrolase_6"/>
    <property type="match status" value="1"/>
</dbReference>
<dbReference type="InterPro" id="IPR006439">
    <property type="entry name" value="HAD-SF_hydro_IA"/>
</dbReference>
<dbReference type="STRING" id="1114972.FD35_GL000526"/>
<name>A0A0R1RAC7_9LACO</name>
<dbReference type="SFLD" id="SFLDG01129">
    <property type="entry name" value="C1.5:_HAD__Beta-PGM__Phosphata"/>
    <property type="match status" value="1"/>
</dbReference>
<comment type="similarity">
    <text evidence="1 5">Belongs to the HAD-like hydrolase superfamily. NagD family.</text>
</comment>
<dbReference type="InterPro" id="IPR036412">
    <property type="entry name" value="HAD-like_sf"/>
</dbReference>
<evidence type="ECO:0000256" key="4">
    <source>
        <dbReference type="ARBA" id="ARBA00022842"/>
    </source>
</evidence>
<dbReference type="EC" id="3.1.3.-" evidence="5"/>
<evidence type="ECO:0000256" key="2">
    <source>
        <dbReference type="ARBA" id="ARBA00022723"/>
    </source>
</evidence>
<comment type="caution">
    <text evidence="9">The sequence shown here is derived from an EMBL/GenBank/DDBJ whole genome shotgun (WGS) entry which is preliminary data.</text>
</comment>
<comment type="function">
    <text evidence="5">Catalyzes the dephosphorylation of 2-6 carbon acid sugars in vitro.</text>
</comment>
<dbReference type="PANTHER" id="PTHR19288">
    <property type="entry name" value="4-NITROPHENYLPHOSPHATASE-RELATED"/>
    <property type="match status" value="1"/>
</dbReference>
<dbReference type="InterPro" id="IPR006354">
    <property type="entry name" value="HAD-SF_hydro_IIA_hyp1"/>
</dbReference>
<dbReference type="GO" id="GO:0046872">
    <property type="term" value="F:metal ion binding"/>
    <property type="evidence" value="ECO:0007669"/>
    <property type="project" value="UniProtKB-KW"/>
</dbReference>
<dbReference type="GO" id="GO:0016791">
    <property type="term" value="F:phosphatase activity"/>
    <property type="evidence" value="ECO:0007669"/>
    <property type="project" value="TreeGrafter"/>
</dbReference>
<dbReference type="PANTHER" id="PTHR19288:SF46">
    <property type="entry name" value="HALOACID DEHALOGENASE-LIKE HYDROLASE DOMAIN-CONTAINING PROTEIN 2"/>
    <property type="match status" value="1"/>
</dbReference>
<reference evidence="9 10" key="1">
    <citation type="journal article" date="2015" name="Genome Announc.">
        <title>Expanding the biotechnology potential of lactobacilli through comparative genomics of 213 strains and associated genera.</title>
        <authorList>
            <person name="Sun Z."/>
            <person name="Harris H.M."/>
            <person name="McCann A."/>
            <person name="Guo C."/>
            <person name="Argimon S."/>
            <person name="Zhang W."/>
            <person name="Yang X."/>
            <person name="Jeffery I.B."/>
            <person name="Cooney J.C."/>
            <person name="Kagawa T.F."/>
            <person name="Liu W."/>
            <person name="Song Y."/>
            <person name="Salvetti E."/>
            <person name="Wrobel A."/>
            <person name="Rasinkangas P."/>
            <person name="Parkhill J."/>
            <person name="Rea M.C."/>
            <person name="O'Sullivan O."/>
            <person name="Ritari J."/>
            <person name="Douillard F.P."/>
            <person name="Paul Ross R."/>
            <person name="Yang R."/>
            <person name="Briner A.E."/>
            <person name="Felis G.E."/>
            <person name="de Vos W.M."/>
            <person name="Barrangou R."/>
            <person name="Klaenhammer T.R."/>
            <person name="Caufield P.W."/>
            <person name="Cui Y."/>
            <person name="Zhang H."/>
            <person name="O'Toole P.W."/>
        </authorList>
    </citation>
    <scope>NUCLEOTIDE SEQUENCE [LARGE SCALE GENOMIC DNA]</scope>
    <source>
        <strain evidence="9 10">DSM 15814</strain>
    </source>
</reference>
<dbReference type="PIRSF" id="PIRSF000915">
    <property type="entry name" value="PGP-type_phosphatase"/>
    <property type="match status" value="1"/>
</dbReference>
<feature type="binding site" evidence="8">
    <location>
        <position position="13"/>
    </location>
    <ligand>
        <name>Mg(2+)</name>
        <dbReference type="ChEBI" id="CHEBI:18420"/>
    </ligand>
</feature>
<dbReference type="NCBIfam" id="TIGR01457">
    <property type="entry name" value="HAD-SF-IIA-hyp2"/>
    <property type="match status" value="1"/>
</dbReference>
<evidence type="ECO:0000256" key="7">
    <source>
        <dbReference type="PIRSR" id="PIRSR000915-2"/>
    </source>
</evidence>
<dbReference type="PATRIC" id="fig|1114972.6.peg.526"/>
<evidence type="ECO:0000313" key="9">
    <source>
        <dbReference type="EMBL" id="KRL54125.1"/>
    </source>
</evidence>
<protein>
    <recommendedName>
        <fullName evidence="5">Acid sugar phosphatase</fullName>
        <ecNumber evidence="5">3.1.3.-</ecNumber>
    </recommendedName>
</protein>
<accession>A0A0R1RAC7</accession>
<dbReference type="NCBIfam" id="TIGR01549">
    <property type="entry name" value="HAD-SF-IA-v1"/>
    <property type="match status" value="1"/>
</dbReference>
<proteinExistence type="inferred from homology"/>
<dbReference type="SFLD" id="SFLDS00003">
    <property type="entry name" value="Haloacid_Dehalogenase"/>
    <property type="match status" value="1"/>
</dbReference>
<dbReference type="Pfam" id="PF13242">
    <property type="entry name" value="Hydrolase_like"/>
    <property type="match status" value="1"/>
</dbReference>
<evidence type="ECO:0000256" key="6">
    <source>
        <dbReference type="PIRSR" id="PIRSR000915-1"/>
    </source>
</evidence>